<dbReference type="SMART" id="SM00855">
    <property type="entry name" value="PGAM"/>
    <property type="match status" value="1"/>
</dbReference>
<evidence type="ECO:0000313" key="4">
    <source>
        <dbReference type="EMBL" id="EFK55428.1"/>
    </source>
</evidence>
<evidence type="ECO:0000256" key="1">
    <source>
        <dbReference type="ARBA" id="ARBA00023152"/>
    </source>
</evidence>
<name>D7W9E8_9CORY</name>
<dbReference type="STRING" id="585529.HMPREF0291_10686"/>
<dbReference type="InterPro" id="IPR013078">
    <property type="entry name" value="His_Pase_superF_clade-1"/>
</dbReference>
<dbReference type="EMBL" id="ACLJ02000001">
    <property type="protein sequence ID" value="EFK55428.1"/>
    <property type="molecule type" value="Genomic_DNA"/>
</dbReference>
<sequence length="213" mass="23337">MLILLRHGQTTSNVDHKLDTLLPGAELTELGQEQARETGERILAEYDVDQVISSQATRARQTAAIAFGERFGDIPAVEGLQEVHAGKWEMHYSWEAHDAYLKAFRGFYRRDLASGIQDGDSLEIFLARYKGALLPFAEQTAQGVTTVAVSHGGAIRAFTANACEVDPTYAERSYLPNCQFVVLDPCAGPTGDPVADFGQWGMVKWADYDLPGA</sequence>
<dbReference type="Proteomes" id="UP000004208">
    <property type="component" value="Unassembled WGS sequence"/>
</dbReference>
<dbReference type="OrthoDB" id="9793115at2"/>
<dbReference type="RefSeq" id="WP_005287992.1">
    <property type="nucleotide sequence ID" value="NZ_CM000961.1"/>
</dbReference>
<keyword evidence="1" id="KW-0324">Glycolysis</keyword>
<dbReference type="PANTHER" id="PTHR48100">
    <property type="entry name" value="BROAD-SPECIFICITY PHOSPHATASE YOR283W-RELATED"/>
    <property type="match status" value="1"/>
</dbReference>
<dbReference type="CDD" id="cd07067">
    <property type="entry name" value="HP_PGM_like"/>
    <property type="match status" value="1"/>
</dbReference>
<dbReference type="AlphaFoldDB" id="D7W9E8"/>
<comment type="caution">
    <text evidence="4">The sequence shown here is derived from an EMBL/GenBank/DDBJ whole genome shotgun (WGS) entry which is preliminary data.</text>
</comment>
<dbReference type="Pfam" id="PF00300">
    <property type="entry name" value="His_Phos_1"/>
    <property type="match status" value="1"/>
</dbReference>
<reference evidence="4" key="1">
    <citation type="submission" date="2010-06" db="EMBL/GenBank/DDBJ databases">
        <authorList>
            <person name="Muzny D."/>
            <person name="Qin X."/>
            <person name="Buhay C."/>
            <person name="Dugan-Rocha S."/>
            <person name="Ding Y."/>
            <person name="Chen G."/>
            <person name="Hawes A."/>
            <person name="Holder M."/>
            <person name="Jhangiani S."/>
            <person name="Johnson A."/>
            <person name="Khan Z."/>
            <person name="Li Z."/>
            <person name="Liu W."/>
            <person name="Liu X."/>
            <person name="Perez L."/>
            <person name="Shen H."/>
            <person name="Wang Q."/>
            <person name="Watt J."/>
            <person name="Xi L."/>
            <person name="Xin Y."/>
            <person name="Zhou J."/>
            <person name="Deng J."/>
            <person name="Jiang H."/>
            <person name="Liu Y."/>
            <person name="Qu J."/>
            <person name="Song X.-Z."/>
            <person name="Zhang L."/>
            <person name="Villasana D."/>
            <person name="Johnson A."/>
            <person name="Liu J."/>
            <person name="Liyanage D."/>
            <person name="Lorensuhewa L."/>
            <person name="Robinson T."/>
            <person name="Song A."/>
            <person name="Song B.-B."/>
            <person name="Dinh H."/>
            <person name="Thornton R."/>
            <person name="Coyle M."/>
            <person name="Francisco L."/>
            <person name="Jackson L."/>
            <person name="Javaid M."/>
            <person name="Korchina V."/>
            <person name="Kovar C."/>
            <person name="Mata R."/>
            <person name="Mathew T."/>
            <person name="Ngo R."/>
            <person name="Nguyen L."/>
            <person name="Nguyen N."/>
            <person name="Okwuonu G."/>
            <person name="Ongeri F."/>
            <person name="Pham C."/>
            <person name="Simmons D."/>
            <person name="Wilczek-Boney K."/>
            <person name="Hale W."/>
            <person name="Jakkamsetti A."/>
            <person name="Pham P."/>
            <person name="Ruth R."/>
            <person name="San Lucas F."/>
            <person name="Warren J."/>
            <person name="Zhang J."/>
            <person name="Zhao Z."/>
            <person name="Zhou C."/>
            <person name="Zhu D."/>
            <person name="Lee S."/>
            <person name="Bess C."/>
            <person name="Blankenburg K."/>
            <person name="Forbes L."/>
            <person name="Fu Q."/>
            <person name="Gubbala S."/>
            <person name="Hirani K."/>
            <person name="Jayaseelan J.C."/>
            <person name="Lara F."/>
            <person name="Munidasa M."/>
            <person name="Palculict T."/>
            <person name="Patil S."/>
            <person name="Pu L.-L."/>
            <person name="Saada N."/>
            <person name="Tang L."/>
            <person name="Weissenberger G."/>
            <person name="Zhu Y."/>
            <person name="Hemphill L."/>
            <person name="Shang Y."/>
            <person name="Youmans B."/>
            <person name="Ayvaz T."/>
            <person name="Ross M."/>
            <person name="Santibanez J."/>
            <person name="Aqrawi P."/>
            <person name="Gross S."/>
            <person name="Joshi V."/>
            <person name="Fowler G."/>
            <person name="Nazareth L."/>
            <person name="Reid J."/>
            <person name="Worley K."/>
            <person name="Petrosino J."/>
            <person name="Highlander S."/>
            <person name="Gibbs R."/>
        </authorList>
    </citation>
    <scope>NUCLEOTIDE SEQUENCE [LARGE SCALE GENOMIC DNA]</scope>
    <source>
        <strain evidence="4">ATCC 33030</strain>
    </source>
</reference>
<accession>D7W9E8</accession>
<feature type="binding site" evidence="3">
    <location>
        <begin position="6"/>
        <end position="13"/>
    </location>
    <ligand>
        <name>substrate</name>
    </ligand>
</feature>
<dbReference type="InterPro" id="IPR001345">
    <property type="entry name" value="PG/BPGM_mutase_AS"/>
</dbReference>
<dbReference type="GO" id="GO:0005737">
    <property type="term" value="C:cytoplasm"/>
    <property type="evidence" value="ECO:0007669"/>
    <property type="project" value="TreeGrafter"/>
</dbReference>
<dbReference type="GO" id="GO:0016791">
    <property type="term" value="F:phosphatase activity"/>
    <property type="evidence" value="ECO:0007669"/>
    <property type="project" value="TreeGrafter"/>
</dbReference>
<dbReference type="InterPro" id="IPR050275">
    <property type="entry name" value="PGM_Phosphatase"/>
</dbReference>
<dbReference type="SUPFAM" id="SSF53254">
    <property type="entry name" value="Phosphoglycerate mutase-like"/>
    <property type="match status" value="1"/>
</dbReference>
<dbReference type="Gene3D" id="3.40.50.1240">
    <property type="entry name" value="Phosphoglycerate mutase-like"/>
    <property type="match status" value="1"/>
</dbReference>
<dbReference type="InterPro" id="IPR029033">
    <property type="entry name" value="His_PPase_superfam"/>
</dbReference>
<dbReference type="eggNOG" id="COG0406">
    <property type="taxonomic scope" value="Bacteria"/>
</dbReference>
<keyword evidence="5" id="KW-1185">Reference proteome</keyword>
<dbReference type="HOGENOM" id="CLU_033323_9_5_11"/>
<feature type="binding site" evidence="3">
    <location>
        <position position="58"/>
    </location>
    <ligand>
        <name>substrate</name>
    </ligand>
</feature>
<evidence type="ECO:0000256" key="3">
    <source>
        <dbReference type="PIRSR" id="PIRSR613078-2"/>
    </source>
</evidence>
<gene>
    <name evidence="4" type="ORF">HMPREF0291_10686</name>
</gene>
<keyword evidence="2" id="KW-0413">Isomerase</keyword>
<organism evidence="4 5">
    <name type="scientific">Corynebacterium genitalium ATCC 33030</name>
    <dbReference type="NCBI Taxonomy" id="585529"/>
    <lineage>
        <taxon>Bacteria</taxon>
        <taxon>Bacillati</taxon>
        <taxon>Actinomycetota</taxon>
        <taxon>Actinomycetes</taxon>
        <taxon>Mycobacteriales</taxon>
        <taxon>Corynebacteriaceae</taxon>
        <taxon>Corynebacterium</taxon>
    </lineage>
</organism>
<dbReference type="PROSITE" id="PS00175">
    <property type="entry name" value="PG_MUTASE"/>
    <property type="match status" value="1"/>
</dbReference>
<proteinExistence type="predicted"/>
<evidence type="ECO:0000256" key="2">
    <source>
        <dbReference type="ARBA" id="ARBA00023235"/>
    </source>
</evidence>
<dbReference type="PANTHER" id="PTHR48100:SF1">
    <property type="entry name" value="HISTIDINE PHOSPHATASE FAMILY PROTEIN-RELATED"/>
    <property type="match status" value="1"/>
</dbReference>
<protein>
    <submittedName>
        <fullName evidence="4">Phosphoglycerate mutase family protein</fullName>
    </submittedName>
</protein>
<evidence type="ECO:0000313" key="5">
    <source>
        <dbReference type="Proteomes" id="UP000004208"/>
    </source>
</evidence>